<feature type="non-terminal residue" evidence="1">
    <location>
        <position position="1"/>
    </location>
</feature>
<dbReference type="AlphaFoldDB" id="A0A0F9BBJ8"/>
<comment type="caution">
    <text evidence="1">The sequence shown here is derived from an EMBL/GenBank/DDBJ whole genome shotgun (WGS) entry which is preliminary data.</text>
</comment>
<dbReference type="InterPro" id="IPR010037">
    <property type="entry name" value="FkbH_domain"/>
</dbReference>
<sequence length="327" mass="36390">PYDARFGVDKMEYAYGEKPTEDEVCNYDPDMVGVASKNDPGLVKQALQRKDLIVAADSLFPIEAHWEAKSGSVENILRAWNVGADSVVFIDDSRMELAEVATAFPEIEGLVFPTGDDHALPAFLEKLRDLFGKSSVTEEDRLRVSSLRASQHRAGAAAATTADAFLAQAEAEISIICDKPDQRTFELINKTNQFNLNGRRLDEAAWKARVEDSGQFLISASYTDKFGPLGKIAVVSGRYDSTRPLVDVWVLSCRAFSRRIEHRLLKLLFDRLDAESIWLDFIPTDRNGPLCDFIETIADGKLENPTLVTRKSFLANCPRLSAKVNVE</sequence>
<accession>A0A0F9BBJ8</accession>
<evidence type="ECO:0000313" key="1">
    <source>
        <dbReference type="EMBL" id="KKL19279.1"/>
    </source>
</evidence>
<organism evidence="1">
    <name type="scientific">marine sediment metagenome</name>
    <dbReference type="NCBI Taxonomy" id="412755"/>
    <lineage>
        <taxon>unclassified sequences</taxon>
        <taxon>metagenomes</taxon>
        <taxon>ecological metagenomes</taxon>
    </lineage>
</organism>
<dbReference type="EMBL" id="LAZR01038544">
    <property type="protein sequence ID" value="KKL19279.1"/>
    <property type="molecule type" value="Genomic_DNA"/>
</dbReference>
<protein>
    <recommendedName>
        <fullName evidence="2">N-acetyltransferase domain-containing protein</fullName>
    </recommendedName>
</protein>
<reference evidence="1" key="1">
    <citation type="journal article" date="2015" name="Nature">
        <title>Complex archaea that bridge the gap between prokaryotes and eukaryotes.</title>
        <authorList>
            <person name="Spang A."/>
            <person name="Saw J.H."/>
            <person name="Jorgensen S.L."/>
            <person name="Zaremba-Niedzwiedzka K."/>
            <person name="Martijn J."/>
            <person name="Lind A.E."/>
            <person name="van Eijk R."/>
            <person name="Schleper C."/>
            <person name="Guy L."/>
            <person name="Ettema T.J."/>
        </authorList>
    </citation>
    <scope>NUCLEOTIDE SEQUENCE</scope>
</reference>
<name>A0A0F9BBJ8_9ZZZZ</name>
<dbReference type="Gene3D" id="3.40.50.1000">
    <property type="entry name" value="HAD superfamily/HAD-like"/>
    <property type="match status" value="1"/>
</dbReference>
<dbReference type="InterPro" id="IPR023214">
    <property type="entry name" value="HAD_sf"/>
</dbReference>
<proteinExistence type="predicted"/>
<evidence type="ECO:0008006" key="2">
    <source>
        <dbReference type="Google" id="ProtNLM"/>
    </source>
</evidence>
<dbReference type="NCBIfam" id="TIGR01686">
    <property type="entry name" value="FkbH"/>
    <property type="match status" value="1"/>
</dbReference>
<gene>
    <name evidence="1" type="ORF">LCGC14_2467070</name>
</gene>